<accession>A0AAE1HL37</accession>
<dbReference type="AlphaFoldDB" id="A0AAE1HL37"/>
<feature type="region of interest" description="Disordered" evidence="1">
    <location>
        <begin position="47"/>
        <end position="72"/>
    </location>
</feature>
<feature type="compositionally biased region" description="Low complexity" evidence="1">
    <location>
        <begin position="55"/>
        <end position="71"/>
    </location>
</feature>
<keyword evidence="3" id="KW-1185">Reference proteome</keyword>
<proteinExistence type="predicted"/>
<evidence type="ECO:0000256" key="1">
    <source>
        <dbReference type="SAM" id="MobiDB-lite"/>
    </source>
</evidence>
<feature type="non-terminal residue" evidence="2">
    <location>
        <position position="1"/>
    </location>
</feature>
<gene>
    <name evidence="2" type="ORF">KUF71_001432</name>
</gene>
<organism evidence="2 3">
    <name type="scientific">Frankliniella fusca</name>
    <dbReference type="NCBI Taxonomy" id="407009"/>
    <lineage>
        <taxon>Eukaryota</taxon>
        <taxon>Metazoa</taxon>
        <taxon>Ecdysozoa</taxon>
        <taxon>Arthropoda</taxon>
        <taxon>Hexapoda</taxon>
        <taxon>Insecta</taxon>
        <taxon>Pterygota</taxon>
        <taxon>Neoptera</taxon>
        <taxon>Paraneoptera</taxon>
        <taxon>Thysanoptera</taxon>
        <taxon>Terebrantia</taxon>
        <taxon>Thripoidea</taxon>
        <taxon>Thripidae</taxon>
        <taxon>Frankliniella</taxon>
    </lineage>
</organism>
<sequence>EYGGGRGQGSSAASTPHSTTGGPQGAAGAAGAGAATAASSYASAPGTGAGGGAAAMGAGAATPGYATASTPQLTNLGCPSSGLFGASTKMGSFFSSSFSSMNPFTLQT</sequence>
<protein>
    <submittedName>
        <fullName evidence="2">Uncharacterized protein</fullName>
    </submittedName>
</protein>
<dbReference type="EMBL" id="JAHWGI010001107">
    <property type="protein sequence ID" value="KAK3922636.1"/>
    <property type="molecule type" value="Genomic_DNA"/>
</dbReference>
<name>A0AAE1HL37_9NEOP</name>
<evidence type="ECO:0000313" key="2">
    <source>
        <dbReference type="EMBL" id="KAK3922636.1"/>
    </source>
</evidence>
<reference evidence="2" key="2">
    <citation type="journal article" date="2023" name="BMC Genomics">
        <title>Pest status, molecular evolution, and epigenetic factors derived from the genome assembly of Frankliniella fusca, a thysanopteran phytovirus vector.</title>
        <authorList>
            <person name="Catto M.A."/>
            <person name="Labadie P.E."/>
            <person name="Jacobson A.L."/>
            <person name="Kennedy G.G."/>
            <person name="Srinivasan R."/>
            <person name="Hunt B.G."/>
        </authorList>
    </citation>
    <scope>NUCLEOTIDE SEQUENCE</scope>
    <source>
        <strain evidence="2">PL_HMW_Pooled</strain>
    </source>
</reference>
<feature type="region of interest" description="Disordered" evidence="1">
    <location>
        <begin position="1"/>
        <end position="30"/>
    </location>
</feature>
<dbReference type="Proteomes" id="UP001219518">
    <property type="component" value="Unassembled WGS sequence"/>
</dbReference>
<evidence type="ECO:0000313" key="3">
    <source>
        <dbReference type="Proteomes" id="UP001219518"/>
    </source>
</evidence>
<reference evidence="2" key="1">
    <citation type="submission" date="2021-07" db="EMBL/GenBank/DDBJ databases">
        <authorList>
            <person name="Catto M.A."/>
            <person name="Jacobson A."/>
            <person name="Kennedy G."/>
            <person name="Labadie P."/>
            <person name="Hunt B.G."/>
            <person name="Srinivasan R."/>
        </authorList>
    </citation>
    <scope>NUCLEOTIDE SEQUENCE</scope>
    <source>
        <strain evidence="2">PL_HMW_Pooled</strain>
        <tissue evidence="2">Head</tissue>
    </source>
</reference>
<comment type="caution">
    <text evidence="2">The sequence shown here is derived from an EMBL/GenBank/DDBJ whole genome shotgun (WGS) entry which is preliminary data.</text>
</comment>